<evidence type="ECO:0000313" key="2">
    <source>
        <dbReference type="EMBL" id="PKR55251.1"/>
    </source>
</evidence>
<dbReference type="InterPro" id="IPR036291">
    <property type="entry name" value="NAD(P)-bd_dom_sf"/>
</dbReference>
<dbReference type="Proteomes" id="UP000233597">
    <property type="component" value="Unassembled WGS sequence"/>
</dbReference>
<protein>
    <submittedName>
        <fullName evidence="2">3-beta hydroxysteroid dehydrogenase</fullName>
    </submittedName>
</protein>
<gene>
    <name evidence="2" type="ORF">COO20_03460</name>
</gene>
<dbReference type="AlphaFoldDB" id="A0A2N3KXF4"/>
<dbReference type="InterPro" id="IPR016040">
    <property type="entry name" value="NAD(P)-bd_dom"/>
</dbReference>
<name>A0A2N3KXF4_9PROT</name>
<evidence type="ECO:0000259" key="1">
    <source>
        <dbReference type="Pfam" id="PF13460"/>
    </source>
</evidence>
<dbReference type="EMBL" id="NWTK01000002">
    <property type="protein sequence ID" value="PKR55251.1"/>
    <property type="molecule type" value="Genomic_DNA"/>
</dbReference>
<evidence type="ECO:0000313" key="3">
    <source>
        <dbReference type="Proteomes" id="UP000233597"/>
    </source>
</evidence>
<dbReference type="PANTHER" id="PTHR48079">
    <property type="entry name" value="PROTEIN YEEZ"/>
    <property type="match status" value="1"/>
</dbReference>
<dbReference type="RefSeq" id="WP_101264299.1">
    <property type="nucleotide sequence ID" value="NZ_NWTK01000002.1"/>
</dbReference>
<dbReference type="SUPFAM" id="SSF51735">
    <property type="entry name" value="NAD(P)-binding Rossmann-fold domains"/>
    <property type="match status" value="1"/>
</dbReference>
<comment type="caution">
    <text evidence="2">The sequence shown here is derived from an EMBL/GenBank/DDBJ whole genome shotgun (WGS) entry which is preliminary data.</text>
</comment>
<dbReference type="Gene3D" id="3.40.50.720">
    <property type="entry name" value="NAD(P)-binding Rossmann-like Domain"/>
    <property type="match status" value="1"/>
</dbReference>
<dbReference type="InterPro" id="IPR051783">
    <property type="entry name" value="NAD(P)-dependent_oxidoreduct"/>
</dbReference>
<accession>A0A2N3KXF4</accession>
<sequence>MRVFVTGATGFVGSAVVQELRTRGHSVLGMVRSDKSAQALAKTGADIHRGDITDLESLRKGAAECEAVIHTAFNHDFSKFAENCENDRHAIAAMGEVLAGSSRPFVVTSGIGLLSTDGIATEDDFSSNAKNPRVASEQATLALREKGVRASLMRLPPSVHGAGDHGFVPILIGLARQKGMAAYIEDGQNMWPAVHRFDAAKAYCDAIEAKDILPVYHAVGEEGIPFKDIASTIGAGLGVPVKSLTREEAADYFTWFAHFAGISIRASAAKTSANLGWAPGGPGLLDDMRNTDYFAG</sequence>
<dbReference type="Pfam" id="PF13460">
    <property type="entry name" value="NAD_binding_10"/>
    <property type="match status" value="1"/>
</dbReference>
<dbReference type="CDD" id="cd05262">
    <property type="entry name" value="SDR_a7"/>
    <property type="match status" value="1"/>
</dbReference>
<feature type="domain" description="NAD(P)-binding" evidence="1">
    <location>
        <begin position="7"/>
        <end position="146"/>
    </location>
</feature>
<dbReference type="OrthoDB" id="9787292at2"/>
<dbReference type="GO" id="GO:0005737">
    <property type="term" value="C:cytoplasm"/>
    <property type="evidence" value="ECO:0007669"/>
    <property type="project" value="TreeGrafter"/>
</dbReference>
<organism evidence="2 3">
    <name type="scientific">Thalassospira marina</name>
    <dbReference type="NCBI Taxonomy" id="2048283"/>
    <lineage>
        <taxon>Bacteria</taxon>
        <taxon>Pseudomonadati</taxon>
        <taxon>Pseudomonadota</taxon>
        <taxon>Alphaproteobacteria</taxon>
        <taxon>Rhodospirillales</taxon>
        <taxon>Thalassospiraceae</taxon>
        <taxon>Thalassospira</taxon>
    </lineage>
</organism>
<proteinExistence type="predicted"/>
<reference evidence="2 3" key="1">
    <citation type="submission" date="2017-09" db="EMBL/GenBank/DDBJ databases">
        <title>Biodiversity and function of Thalassospira species in the particle-attached aromatic-hydrocarbon-degrading consortia from the surface seawater of the South China Sea.</title>
        <authorList>
            <person name="Dong C."/>
            <person name="Liu R."/>
            <person name="Shao Z."/>
        </authorList>
    </citation>
    <scope>NUCLEOTIDE SEQUENCE [LARGE SCALE GENOMIC DNA]</scope>
    <source>
        <strain evidence="2 3">CSC1P2</strain>
    </source>
</reference>
<dbReference type="PANTHER" id="PTHR48079:SF6">
    <property type="entry name" value="NAD(P)-BINDING DOMAIN-CONTAINING PROTEIN-RELATED"/>
    <property type="match status" value="1"/>
</dbReference>
<dbReference type="GO" id="GO:0004029">
    <property type="term" value="F:aldehyde dehydrogenase (NAD+) activity"/>
    <property type="evidence" value="ECO:0007669"/>
    <property type="project" value="TreeGrafter"/>
</dbReference>